<reference evidence="4" key="3">
    <citation type="submission" date="2018-08" db="UniProtKB">
        <authorList>
            <consortium name="EnsemblPlants"/>
        </authorList>
    </citation>
    <scope>IDENTIFICATION</scope>
    <source>
        <strain evidence="4">cv. Bd21</strain>
    </source>
</reference>
<evidence type="ECO:0000313" key="5">
    <source>
        <dbReference type="Proteomes" id="UP000008810"/>
    </source>
</evidence>
<evidence type="ECO:0000256" key="1">
    <source>
        <dbReference type="SAM" id="MobiDB-lite"/>
    </source>
</evidence>
<protein>
    <recommendedName>
        <fullName evidence="2">VQ domain-containing protein</fullName>
    </recommendedName>
</protein>
<dbReference type="Pfam" id="PF05678">
    <property type="entry name" value="VQ"/>
    <property type="match status" value="1"/>
</dbReference>
<reference evidence="3" key="2">
    <citation type="submission" date="2017-06" db="EMBL/GenBank/DDBJ databases">
        <title>WGS assembly of Brachypodium distachyon.</title>
        <authorList>
            <consortium name="The International Brachypodium Initiative"/>
            <person name="Lucas S."/>
            <person name="Harmon-Smith M."/>
            <person name="Lail K."/>
            <person name="Tice H."/>
            <person name="Grimwood J."/>
            <person name="Bruce D."/>
            <person name="Barry K."/>
            <person name="Shu S."/>
            <person name="Lindquist E."/>
            <person name="Wang M."/>
            <person name="Pitluck S."/>
            <person name="Vogel J.P."/>
            <person name="Garvin D.F."/>
            <person name="Mockler T.C."/>
            <person name="Schmutz J."/>
            <person name="Rokhsar D."/>
            <person name="Bevan M.W."/>
        </authorList>
    </citation>
    <scope>NUCLEOTIDE SEQUENCE</scope>
    <source>
        <strain evidence="3">Bd21</strain>
    </source>
</reference>
<dbReference type="OrthoDB" id="692594at2759"/>
<feature type="compositionally biased region" description="Basic and acidic residues" evidence="1">
    <location>
        <begin position="92"/>
        <end position="102"/>
    </location>
</feature>
<evidence type="ECO:0000259" key="2">
    <source>
        <dbReference type="Pfam" id="PF05678"/>
    </source>
</evidence>
<feature type="domain" description="VQ" evidence="2">
    <location>
        <begin position="29"/>
        <end position="55"/>
    </location>
</feature>
<name>A0A0Q3PB71_BRADI</name>
<dbReference type="InParanoid" id="A0A0Q3PB71"/>
<dbReference type="InterPro" id="IPR008889">
    <property type="entry name" value="VQ"/>
</dbReference>
<feature type="region of interest" description="Disordered" evidence="1">
    <location>
        <begin position="1"/>
        <end position="27"/>
    </location>
</feature>
<evidence type="ECO:0000313" key="4">
    <source>
        <dbReference type="EnsemblPlants" id="KQJ86289"/>
    </source>
</evidence>
<dbReference type="Gramene" id="KQJ86289">
    <property type="protein sequence ID" value="KQJ86289"/>
    <property type="gene ID" value="BRADI_4g04497v3"/>
</dbReference>
<reference evidence="3 4" key="1">
    <citation type="journal article" date="2010" name="Nature">
        <title>Genome sequencing and analysis of the model grass Brachypodium distachyon.</title>
        <authorList>
            <consortium name="International Brachypodium Initiative"/>
        </authorList>
    </citation>
    <scope>NUCLEOTIDE SEQUENCE [LARGE SCALE GENOMIC DNA]</scope>
    <source>
        <strain evidence="3 4">Bd21</strain>
    </source>
</reference>
<feature type="compositionally biased region" description="Low complexity" evidence="1">
    <location>
        <begin position="1"/>
        <end position="20"/>
    </location>
</feature>
<feature type="region of interest" description="Disordered" evidence="1">
    <location>
        <begin position="46"/>
        <end position="105"/>
    </location>
</feature>
<evidence type="ECO:0000313" key="3">
    <source>
        <dbReference type="EMBL" id="KQJ86289.1"/>
    </source>
</evidence>
<gene>
    <name evidence="3" type="ORF">BRADI_4g04497v3</name>
</gene>
<dbReference type="EMBL" id="CM000883">
    <property type="protein sequence ID" value="KQJ86289.1"/>
    <property type="molecule type" value="Genomic_DNA"/>
</dbReference>
<dbReference type="EnsemblPlants" id="KQJ86289">
    <property type="protein sequence ID" value="KQJ86289"/>
    <property type="gene ID" value="BRADI_4g04497v3"/>
</dbReference>
<keyword evidence="5" id="KW-1185">Reference proteome</keyword>
<feature type="compositionally biased region" description="Low complexity" evidence="1">
    <location>
        <begin position="59"/>
        <end position="89"/>
    </location>
</feature>
<proteinExistence type="predicted"/>
<accession>A0A0Q3PB71</accession>
<sequence length="121" mass="12542">MDGNSSNSGGRAAAAATSSRPHWRHRDRSATAVYVVHPAEFRSVVQQLTGAAAPPPPSATAQQHGGSSSAGNNGDEAAAAMAVEAAAATKRSRTEGEKKGSMEQRTLAQMHNDCMAWAHEC</sequence>
<organism evidence="3">
    <name type="scientific">Brachypodium distachyon</name>
    <name type="common">Purple false brome</name>
    <name type="synonym">Trachynia distachya</name>
    <dbReference type="NCBI Taxonomy" id="15368"/>
    <lineage>
        <taxon>Eukaryota</taxon>
        <taxon>Viridiplantae</taxon>
        <taxon>Streptophyta</taxon>
        <taxon>Embryophyta</taxon>
        <taxon>Tracheophyta</taxon>
        <taxon>Spermatophyta</taxon>
        <taxon>Magnoliopsida</taxon>
        <taxon>Liliopsida</taxon>
        <taxon>Poales</taxon>
        <taxon>Poaceae</taxon>
        <taxon>BOP clade</taxon>
        <taxon>Pooideae</taxon>
        <taxon>Stipodae</taxon>
        <taxon>Brachypodieae</taxon>
        <taxon>Brachypodium</taxon>
    </lineage>
</organism>
<dbReference type="AlphaFoldDB" id="A0A0Q3PB71"/>
<dbReference type="Proteomes" id="UP000008810">
    <property type="component" value="Chromosome 4"/>
</dbReference>